<dbReference type="InterPro" id="IPR005066">
    <property type="entry name" value="MoCF_OxRdtse_dimer"/>
</dbReference>
<organism evidence="4">
    <name type="scientific">uncultured Chthoniobacterales bacterium</name>
    <dbReference type="NCBI Taxonomy" id="1836801"/>
    <lineage>
        <taxon>Bacteria</taxon>
        <taxon>Pseudomonadati</taxon>
        <taxon>Verrucomicrobiota</taxon>
        <taxon>Spartobacteria</taxon>
        <taxon>Chthoniobacterales</taxon>
        <taxon>environmental samples</taxon>
    </lineage>
</organism>
<feature type="transmembrane region" description="Helical" evidence="1">
    <location>
        <begin position="205"/>
        <end position="223"/>
    </location>
</feature>
<name>A0A6J4J022_9BACT</name>
<evidence type="ECO:0000259" key="2">
    <source>
        <dbReference type="Pfam" id="PF00174"/>
    </source>
</evidence>
<dbReference type="Gene3D" id="3.90.420.10">
    <property type="entry name" value="Oxidoreductase, molybdopterin-binding domain"/>
    <property type="match status" value="1"/>
</dbReference>
<dbReference type="GO" id="GO:0008482">
    <property type="term" value="F:sulfite oxidase activity"/>
    <property type="evidence" value="ECO:0007669"/>
    <property type="project" value="TreeGrafter"/>
</dbReference>
<dbReference type="AlphaFoldDB" id="A0A6J4J022"/>
<accession>A0A6J4J022</accession>
<dbReference type="Pfam" id="PF00174">
    <property type="entry name" value="Oxidored_molyb"/>
    <property type="match status" value="1"/>
</dbReference>
<dbReference type="EMBL" id="CADCTA010000105">
    <property type="protein sequence ID" value="CAA9264606.1"/>
    <property type="molecule type" value="Genomic_DNA"/>
</dbReference>
<dbReference type="Gene3D" id="2.60.40.650">
    <property type="match status" value="1"/>
</dbReference>
<feature type="domain" description="Moybdenum cofactor oxidoreductase dimerisation" evidence="3">
    <location>
        <begin position="422"/>
        <end position="515"/>
    </location>
</feature>
<dbReference type="GO" id="GO:0043546">
    <property type="term" value="F:molybdopterin cofactor binding"/>
    <property type="evidence" value="ECO:0007669"/>
    <property type="project" value="TreeGrafter"/>
</dbReference>
<dbReference type="GO" id="GO:0030151">
    <property type="term" value="F:molybdenum ion binding"/>
    <property type="evidence" value="ECO:0007669"/>
    <property type="project" value="InterPro"/>
</dbReference>
<dbReference type="GO" id="GO:0020037">
    <property type="term" value="F:heme binding"/>
    <property type="evidence" value="ECO:0007669"/>
    <property type="project" value="TreeGrafter"/>
</dbReference>
<keyword evidence="1" id="KW-0472">Membrane</keyword>
<sequence>MLARFVNAVAPGRDYPRGWKAAGLGLLAGAVAAVVMTTVMLLLRTLFGLPTPMSLIGDRISALLPVEPFLALMGRVGGYNQMKQLGVSSVLAGQLVVGAIGGWIYAVAVGRDLVSPVRRGIFTFVLFVLLPVIAFAAALWPIVGTNFRGLPIGLATAATLIGFMLAFVAYERTVVSGLAFLTHERPRSGPATTAAEFSPTVSRRAVVLGGIGAVMGVGGAGLLRKLYKEATFSYDGMQLRGREIEPITPNEKFYVVTKNVIDPRVNPAIWRLEITGLVKNKRTWSLDELKALASVEQETTLMCISNGIEAGLMSNAVWKGVPMRVLLDAAGADPNAQEVLLHAVDNYTDTFAFEKAMNLTTLVAYEMNGEPLPQRHGAPARIIVPGLFGEKNVKWLTRIEVVGYDAKGFYEKQGWGPDFVIPTRARIDAPEDKMELKLAEMSGGMPLKGIAFAGDRGVSRVEVSFDDEQSWQEAKLDYPGTELSWSLWSYNWKPEGAGEYRLAVRATDRQGNVQALDQKRAKHSGATGLHKIALKVT</sequence>
<dbReference type="InterPro" id="IPR036374">
    <property type="entry name" value="OxRdtase_Mopterin-bd_sf"/>
</dbReference>
<evidence type="ECO:0008006" key="5">
    <source>
        <dbReference type="Google" id="ProtNLM"/>
    </source>
</evidence>
<protein>
    <recommendedName>
        <fullName evidence="5">Oxidoreductase molybdopterin-binding domain-containing protein</fullName>
    </recommendedName>
</protein>
<dbReference type="Pfam" id="PF03404">
    <property type="entry name" value="Mo-co_dimer"/>
    <property type="match status" value="1"/>
</dbReference>
<dbReference type="SUPFAM" id="SSF81296">
    <property type="entry name" value="E set domains"/>
    <property type="match status" value="1"/>
</dbReference>
<evidence type="ECO:0000259" key="3">
    <source>
        <dbReference type="Pfam" id="PF03404"/>
    </source>
</evidence>
<gene>
    <name evidence="4" type="ORF">AVDCRST_MAG42-2915</name>
</gene>
<keyword evidence="1" id="KW-1133">Transmembrane helix</keyword>
<evidence type="ECO:0000256" key="1">
    <source>
        <dbReference type="SAM" id="Phobius"/>
    </source>
</evidence>
<reference evidence="4" key="1">
    <citation type="submission" date="2020-02" db="EMBL/GenBank/DDBJ databases">
        <authorList>
            <person name="Meier V. D."/>
        </authorList>
    </citation>
    <scope>NUCLEOTIDE SEQUENCE</scope>
    <source>
        <strain evidence="4">AVDCRST_MAG42</strain>
    </source>
</reference>
<proteinExistence type="predicted"/>
<dbReference type="InterPro" id="IPR000572">
    <property type="entry name" value="OxRdtase_Mopterin-bd_dom"/>
</dbReference>
<dbReference type="SUPFAM" id="SSF56524">
    <property type="entry name" value="Oxidoreductase molybdopterin-binding domain"/>
    <property type="match status" value="1"/>
</dbReference>
<dbReference type="PANTHER" id="PTHR19372:SF7">
    <property type="entry name" value="SULFITE OXIDASE, MITOCHONDRIAL"/>
    <property type="match status" value="1"/>
</dbReference>
<dbReference type="GO" id="GO:0006790">
    <property type="term" value="P:sulfur compound metabolic process"/>
    <property type="evidence" value="ECO:0007669"/>
    <property type="project" value="TreeGrafter"/>
</dbReference>
<feature type="transmembrane region" description="Helical" evidence="1">
    <location>
        <begin position="85"/>
        <end position="108"/>
    </location>
</feature>
<keyword evidence="1" id="KW-0812">Transmembrane</keyword>
<dbReference type="InterPro" id="IPR014756">
    <property type="entry name" value="Ig_E-set"/>
</dbReference>
<feature type="transmembrane region" description="Helical" evidence="1">
    <location>
        <begin position="21"/>
        <end position="43"/>
    </location>
</feature>
<feature type="domain" description="Oxidoreductase molybdopterin-binding" evidence="2">
    <location>
        <begin position="263"/>
        <end position="410"/>
    </location>
</feature>
<evidence type="ECO:0000313" key="4">
    <source>
        <dbReference type="EMBL" id="CAA9264606.1"/>
    </source>
</evidence>
<feature type="transmembrane region" description="Helical" evidence="1">
    <location>
        <begin position="150"/>
        <end position="170"/>
    </location>
</feature>
<dbReference type="PANTHER" id="PTHR19372">
    <property type="entry name" value="SULFITE REDUCTASE"/>
    <property type="match status" value="1"/>
</dbReference>
<feature type="transmembrane region" description="Helical" evidence="1">
    <location>
        <begin position="120"/>
        <end position="143"/>
    </location>
</feature>